<protein>
    <submittedName>
        <fullName evidence="1">Uncharacterized protein</fullName>
    </submittedName>
</protein>
<organism evidence="1 2">
    <name type="scientific">Penicillium canescens</name>
    <dbReference type="NCBI Taxonomy" id="5083"/>
    <lineage>
        <taxon>Eukaryota</taxon>
        <taxon>Fungi</taxon>
        <taxon>Dikarya</taxon>
        <taxon>Ascomycota</taxon>
        <taxon>Pezizomycotina</taxon>
        <taxon>Eurotiomycetes</taxon>
        <taxon>Eurotiomycetidae</taxon>
        <taxon>Eurotiales</taxon>
        <taxon>Aspergillaceae</taxon>
        <taxon>Penicillium</taxon>
    </lineage>
</organism>
<name>A0AAD6N6L6_PENCN</name>
<sequence length="92" mass="10422">MEGSLALERVDAVRVWRGGMQRPRGSGKNPERIITLGLRRWSSPIIRNVPIEEQLVLGMLIGGLLVSLWSLRMEDLILIFQESSVILRAWKG</sequence>
<reference evidence="1" key="2">
    <citation type="submission" date="2023-01" db="EMBL/GenBank/DDBJ databases">
        <authorList>
            <person name="Petersen C."/>
        </authorList>
    </citation>
    <scope>NUCLEOTIDE SEQUENCE</scope>
    <source>
        <strain evidence="1">IBT 15450</strain>
    </source>
</reference>
<comment type="caution">
    <text evidence="1">The sequence shown here is derived from an EMBL/GenBank/DDBJ whole genome shotgun (WGS) entry which is preliminary data.</text>
</comment>
<reference evidence="1" key="1">
    <citation type="journal article" date="2023" name="IMA Fungus">
        <title>Comparative genomic study of the Penicillium genus elucidates a diverse pangenome and 15 lateral gene transfer events.</title>
        <authorList>
            <person name="Petersen C."/>
            <person name="Sorensen T."/>
            <person name="Nielsen M.R."/>
            <person name="Sondergaard T.E."/>
            <person name="Sorensen J.L."/>
            <person name="Fitzpatrick D.A."/>
            <person name="Frisvad J.C."/>
            <person name="Nielsen K.L."/>
        </authorList>
    </citation>
    <scope>NUCLEOTIDE SEQUENCE</scope>
    <source>
        <strain evidence="1">IBT 15450</strain>
    </source>
</reference>
<evidence type="ECO:0000313" key="1">
    <source>
        <dbReference type="EMBL" id="KAJ6034702.1"/>
    </source>
</evidence>
<gene>
    <name evidence="1" type="ORF">N7460_008877</name>
</gene>
<dbReference type="EMBL" id="JAQJZL010000010">
    <property type="protein sequence ID" value="KAJ6034702.1"/>
    <property type="molecule type" value="Genomic_DNA"/>
</dbReference>
<accession>A0AAD6N6L6</accession>
<proteinExistence type="predicted"/>
<evidence type="ECO:0000313" key="2">
    <source>
        <dbReference type="Proteomes" id="UP001219568"/>
    </source>
</evidence>
<dbReference type="AlphaFoldDB" id="A0AAD6N6L6"/>
<keyword evidence="2" id="KW-1185">Reference proteome</keyword>
<dbReference type="Proteomes" id="UP001219568">
    <property type="component" value="Unassembled WGS sequence"/>
</dbReference>